<accession>A0A0B6YKB4</accession>
<proteinExistence type="predicted"/>
<dbReference type="AlphaFoldDB" id="A0A0B6YKB4"/>
<feature type="region of interest" description="Disordered" evidence="1">
    <location>
        <begin position="1"/>
        <end position="57"/>
    </location>
</feature>
<feature type="non-terminal residue" evidence="2">
    <location>
        <position position="1"/>
    </location>
</feature>
<feature type="compositionally biased region" description="Basic and acidic residues" evidence="1">
    <location>
        <begin position="36"/>
        <end position="55"/>
    </location>
</feature>
<gene>
    <name evidence="2" type="primary">ORF27183</name>
</gene>
<sequence>GRGLGHRADVQGAPGHGQGIEENVHGHEIGTGGLDPGKESAEKRKEKEKREDSQTSEKIISVFVLQLSGLVTLQSTPQKKNSGNTLKNMEQLEL</sequence>
<dbReference type="EMBL" id="HACG01009386">
    <property type="protein sequence ID" value="CEK56251.1"/>
    <property type="molecule type" value="Transcribed_RNA"/>
</dbReference>
<feature type="compositionally biased region" description="Polar residues" evidence="1">
    <location>
        <begin position="71"/>
        <end position="88"/>
    </location>
</feature>
<name>A0A0B6YKB4_9EUPU</name>
<evidence type="ECO:0000256" key="1">
    <source>
        <dbReference type="SAM" id="MobiDB-lite"/>
    </source>
</evidence>
<organism evidence="2">
    <name type="scientific">Arion vulgaris</name>
    <dbReference type="NCBI Taxonomy" id="1028688"/>
    <lineage>
        <taxon>Eukaryota</taxon>
        <taxon>Metazoa</taxon>
        <taxon>Spiralia</taxon>
        <taxon>Lophotrochozoa</taxon>
        <taxon>Mollusca</taxon>
        <taxon>Gastropoda</taxon>
        <taxon>Heterobranchia</taxon>
        <taxon>Euthyneura</taxon>
        <taxon>Panpulmonata</taxon>
        <taxon>Eupulmonata</taxon>
        <taxon>Stylommatophora</taxon>
        <taxon>Helicina</taxon>
        <taxon>Arionoidea</taxon>
        <taxon>Arionidae</taxon>
        <taxon>Arion</taxon>
    </lineage>
</organism>
<evidence type="ECO:0000313" key="2">
    <source>
        <dbReference type="EMBL" id="CEK56251.1"/>
    </source>
</evidence>
<protein>
    <submittedName>
        <fullName evidence="2">Uncharacterized protein</fullName>
    </submittedName>
</protein>
<reference evidence="2" key="1">
    <citation type="submission" date="2014-12" db="EMBL/GenBank/DDBJ databases">
        <title>Insight into the proteome of Arion vulgaris.</title>
        <authorList>
            <person name="Aradska J."/>
            <person name="Bulat T."/>
            <person name="Smidak R."/>
            <person name="Sarate P."/>
            <person name="Gangsoo J."/>
            <person name="Sialana F."/>
            <person name="Bilban M."/>
            <person name="Lubec G."/>
        </authorList>
    </citation>
    <scope>NUCLEOTIDE SEQUENCE</scope>
    <source>
        <tissue evidence="2">Skin</tissue>
    </source>
</reference>
<feature type="region of interest" description="Disordered" evidence="1">
    <location>
        <begin position="71"/>
        <end position="94"/>
    </location>
</feature>